<evidence type="ECO:0000313" key="4">
    <source>
        <dbReference type="Proteomes" id="UP001201812"/>
    </source>
</evidence>
<evidence type="ECO:0000256" key="1">
    <source>
        <dbReference type="ARBA" id="ARBA00006803"/>
    </source>
</evidence>
<dbReference type="GO" id="GO:0007606">
    <property type="term" value="P:sensory perception of chemical stimulus"/>
    <property type="evidence" value="ECO:0007669"/>
    <property type="project" value="InterPro"/>
</dbReference>
<keyword evidence="4" id="KW-1185">Reference proteome</keyword>
<protein>
    <submittedName>
        <fullName evidence="3">Sre G protein-coupled chemoreceptor domain-containing protein</fullName>
    </submittedName>
</protein>
<dbReference type="Pfam" id="PF03125">
    <property type="entry name" value="Sre"/>
    <property type="match status" value="1"/>
</dbReference>
<dbReference type="AlphaFoldDB" id="A0AAD4NCH4"/>
<feature type="transmembrane region" description="Helical" evidence="2">
    <location>
        <begin position="284"/>
        <end position="302"/>
    </location>
</feature>
<dbReference type="InterPro" id="IPR052854">
    <property type="entry name" value="Serpentine_rcpt_epsilon"/>
</dbReference>
<dbReference type="GO" id="GO:0016020">
    <property type="term" value="C:membrane"/>
    <property type="evidence" value="ECO:0007669"/>
    <property type="project" value="InterPro"/>
</dbReference>
<evidence type="ECO:0000256" key="2">
    <source>
        <dbReference type="SAM" id="Phobius"/>
    </source>
</evidence>
<comment type="caution">
    <text evidence="3">The sequence shown here is derived from an EMBL/GenBank/DDBJ whole genome shotgun (WGS) entry which is preliminary data.</text>
</comment>
<feature type="transmembrane region" description="Helical" evidence="2">
    <location>
        <begin position="190"/>
        <end position="208"/>
    </location>
</feature>
<accession>A0AAD4NCH4</accession>
<feature type="transmembrane region" description="Helical" evidence="2">
    <location>
        <begin position="117"/>
        <end position="139"/>
    </location>
</feature>
<comment type="similarity">
    <text evidence="1">Belongs to the nematode receptor-like protein sre family.</text>
</comment>
<keyword evidence="2" id="KW-1133">Transmembrane helix</keyword>
<dbReference type="PANTHER" id="PTHR47518:SF9">
    <property type="entry name" value="SERPENTINE RECEPTOR, CLASS T"/>
    <property type="match status" value="1"/>
</dbReference>
<proteinExistence type="inferred from homology"/>
<feature type="transmembrane region" description="Helical" evidence="2">
    <location>
        <begin position="251"/>
        <end position="272"/>
    </location>
</feature>
<gene>
    <name evidence="3" type="ORF">DdX_03675</name>
</gene>
<dbReference type="Proteomes" id="UP001201812">
    <property type="component" value="Unassembled WGS sequence"/>
</dbReference>
<keyword evidence="2" id="KW-0812">Transmembrane</keyword>
<dbReference type="PANTHER" id="PTHR47518">
    <property type="entry name" value="SERPENTINE RECEPTOR CLASS EPSILON-13-RELATED"/>
    <property type="match status" value="1"/>
</dbReference>
<organism evidence="3 4">
    <name type="scientific">Ditylenchus destructor</name>
    <dbReference type="NCBI Taxonomy" id="166010"/>
    <lineage>
        <taxon>Eukaryota</taxon>
        <taxon>Metazoa</taxon>
        <taxon>Ecdysozoa</taxon>
        <taxon>Nematoda</taxon>
        <taxon>Chromadorea</taxon>
        <taxon>Rhabditida</taxon>
        <taxon>Tylenchina</taxon>
        <taxon>Tylenchomorpha</taxon>
        <taxon>Sphaerularioidea</taxon>
        <taxon>Anguinidae</taxon>
        <taxon>Anguininae</taxon>
        <taxon>Ditylenchus</taxon>
    </lineage>
</organism>
<feature type="transmembrane region" description="Helical" evidence="2">
    <location>
        <begin position="74"/>
        <end position="95"/>
    </location>
</feature>
<keyword evidence="2" id="KW-0472">Membrane</keyword>
<dbReference type="InterPro" id="IPR004151">
    <property type="entry name" value="7TM_GPCR_serpentine_rcpt_Sre"/>
</dbReference>
<dbReference type="EMBL" id="JAKKPZ010000003">
    <property type="protein sequence ID" value="KAI1723514.1"/>
    <property type="molecule type" value="Genomic_DNA"/>
</dbReference>
<feature type="transmembrane region" description="Helical" evidence="2">
    <location>
        <begin position="32"/>
        <end position="53"/>
    </location>
</feature>
<sequence>MVTNSCAFPVVPVDSIASELENLHLIYFKLCLYFELLILVASGIWVVVALVVFQRTDILHVNSHRIIANVLVQYIFFHLIARIVEIAFMFQHYYYCKEAVTLVTDYKSAHHPTASPFYWTNLVKVYFIMLGAFTLPAFVSERFCATIFVSDYESNTRSYISISLGVVLNFISVLYTGLDISALWNKYLEVALIVVANVTALIVSYYCYRRSVQFYVSNITVGHHNHKIHYSLSERYLCAQNIRIAKILRKLIISAGVFNIFLAVIFILRLSSKGFVPLHMNYELFDIILAVYAGLIPFIIYHESKIFQREIRMIAAQFRSAPTCICSKFGSRRNSNAPLREHSTSVCPASQIPSLENVLGVKLTYKSPQHETEVYFAKLEQLWQQTLPANL</sequence>
<reference evidence="3" key="1">
    <citation type="submission" date="2022-01" db="EMBL/GenBank/DDBJ databases">
        <title>Genome Sequence Resource for Two Populations of Ditylenchus destructor, the Migratory Endoparasitic Phytonematode.</title>
        <authorList>
            <person name="Zhang H."/>
            <person name="Lin R."/>
            <person name="Xie B."/>
        </authorList>
    </citation>
    <scope>NUCLEOTIDE SEQUENCE</scope>
    <source>
        <strain evidence="3">BazhouSP</strain>
    </source>
</reference>
<feature type="transmembrane region" description="Helical" evidence="2">
    <location>
        <begin position="159"/>
        <end position="178"/>
    </location>
</feature>
<name>A0AAD4NCH4_9BILA</name>
<evidence type="ECO:0000313" key="3">
    <source>
        <dbReference type="EMBL" id="KAI1723514.1"/>
    </source>
</evidence>